<accession>A0A4Z2I7R4</accession>
<keyword evidence="2" id="KW-1185">Reference proteome</keyword>
<evidence type="ECO:0000313" key="2">
    <source>
        <dbReference type="Proteomes" id="UP000314294"/>
    </source>
</evidence>
<dbReference type="EMBL" id="SRLO01000126">
    <property type="protein sequence ID" value="TNN73312.1"/>
    <property type="molecule type" value="Genomic_DNA"/>
</dbReference>
<evidence type="ECO:0000313" key="1">
    <source>
        <dbReference type="EMBL" id="TNN73312.1"/>
    </source>
</evidence>
<gene>
    <name evidence="1" type="ORF">EYF80_016475</name>
</gene>
<organism evidence="1 2">
    <name type="scientific">Liparis tanakae</name>
    <name type="common">Tanaka's snailfish</name>
    <dbReference type="NCBI Taxonomy" id="230148"/>
    <lineage>
        <taxon>Eukaryota</taxon>
        <taxon>Metazoa</taxon>
        <taxon>Chordata</taxon>
        <taxon>Craniata</taxon>
        <taxon>Vertebrata</taxon>
        <taxon>Euteleostomi</taxon>
        <taxon>Actinopterygii</taxon>
        <taxon>Neopterygii</taxon>
        <taxon>Teleostei</taxon>
        <taxon>Neoteleostei</taxon>
        <taxon>Acanthomorphata</taxon>
        <taxon>Eupercaria</taxon>
        <taxon>Perciformes</taxon>
        <taxon>Cottioidei</taxon>
        <taxon>Cottales</taxon>
        <taxon>Liparidae</taxon>
        <taxon>Liparis</taxon>
    </lineage>
</organism>
<dbReference type="AlphaFoldDB" id="A0A4Z2I7R4"/>
<protein>
    <submittedName>
        <fullName evidence="1">Uncharacterized protein</fullName>
    </submittedName>
</protein>
<proteinExistence type="predicted"/>
<reference evidence="1 2" key="1">
    <citation type="submission" date="2019-03" db="EMBL/GenBank/DDBJ databases">
        <title>First draft genome of Liparis tanakae, snailfish: a comprehensive survey of snailfish specific genes.</title>
        <authorList>
            <person name="Kim W."/>
            <person name="Song I."/>
            <person name="Jeong J.-H."/>
            <person name="Kim D."/>
            <person name="Kim S."/>
            <person name="Ryu S."/>
            <person name="Song J.Y."/>
            <person name="Lee S.K."/>
        </authorList>
    </citation>
    <scope>NUCLEOTIDE SEQUENCE [LARGE SCALE GENOMIC DNA]</scope>
    <source>
        <tissue evidence="1">Muscle</tissue>
    </source>
</reference>
<comment type="caution">
    <text evidence="1">The sequence shown here is derived from an EMBL/GenBank/DDBJ whole genome shotgun (WGS) entry which is preliminary data.</text>
</comment>
<sequence>MITQQPAACCLAHLGINDICKVAGGQERHSNKLEQVWQFNTASKTGSSESTCKQTAHTSDITESVALTKGVHGIEDGFGMGVGHNVFGSHAALIISQGS</sequence>
<name>A0A4Z2I7R4_9TELE</name>
<dbReference type="Proteomes" id="UP000314294">
    <property type="component" value="Unassembled WGS sequence"/>
</dbReference>